<accession>A0A646SKY8</accession>
<sequence>MRSLGEELSVQLLREERTSWSIREKSGCVTVPISLLGEADSPRQAGVNAEHVRVLTGVENLPPILVHRHTMRVIDGMHRVQAALARGEDTIEVVFFDGDEAAAFVLAVELNGGHGLPLTLADRRTAAARIVRAYPEWSDRRIAAAAGISPKTAGAVRAQLSSEEIPQMRERLGLDGRVRRVAPRTVPAHTTEPERVQARPARAKQPQPERQLDFGAVIYALRRDPSLRFNENGRTLLRMLDMHHLPAAGWSGIIGAVPAHCASVVAELARECAEAWLVLADELDEKSD</sequence>
<evidence type="ECO:0000259" key="1">
    <source>
        <dbReference type="SMART" id="SM00470"/>
    </source>
</evidence>
<dbReference type="InterPro" id="IPR036086">
    <property type="entry name" value="ParB/Sulfiredoxin_sf"/>
</dbReference>
<dbReference type="InterPro" id="IPR003115">
    <property type="entry name" value="ParB_N"/>
</dbReference>
<dbReference type="AlphaFoldDB" id="A0A646SKY8"/>
<protein>
    <submittedName>
        <fullName evidence="2">Transcriptional regulator</fullName>
    </submittedName>
</protein>
<dbReference type="SUPFAM" id="SSF110849">
    <property type="entry name" value="ParB/Sulfiredoxin"/>
    <property type="match status" value="1"/>
</dbReference>
<dbReference type="EMBL" id="MH493900">
    <property type="protein sequence ID" value="QDX19149.1"/>
    <property type="molecule type" value="Genomic_DNA"/>
</dbReference>
<dbReference type="SMART" id="SM00470">
    <property type="entry name" value="ParB"/>
    <property type="match status" value="1"/>
</dbReference>
<gene>
    <name evidence="2" type="primary">prfG</name>
</gene>
<reference evidence="2" key="1">
    <citation type="journal article" date="2019" name="Appl. Environ. Microbiol.">
        <title>Comparative investigation into formycin A and pyrazofurin A biosynthesis reveals branch pathways for the construction of C-nucleoside scaffolds.</title>
        <authorList>
            <person name="Zhang M."/>
            <person name="Zhang P."/>
            <person name="Xu G."/>
            <person name="Zhou W."/>
            <person name="Gao Y."/>
            <person name="Gong R."/>
            <person name="Cai Y.S."/>
            <person name="Cong H."/>
            <person name="Deng Z."/>
            <person name="Price N.P.J."/>
            <person name="Mao X."/>
            <person name="Chen W."/>
        </authorList>
    </citation>
    <scope>NUCLEOTIDE SEQUENCE</scope>
    <source>
        <strain evidence="2">NRRL 3601</strain>
    </source>
</reference>
<proteinExistence type="predicted"/>
<feature type="domain" description="ParB-like N-terminal" evidence="1">
    <location>
        <begin position="29"/>
        <end position="112"/>
    </location>
</feature>
<organism evidence="2">
    <name type="scientific">Streptomyces candidus</name>
    <dbReference type="NCBI Taxonomy" id="67283"/>
    <lineage>
        <taxon>Bacteria</taxon>
        <taxon>Bacillati</taxon>
        <taxon>Actinomycetota</taxon>
        <taxon>Actinomycetes</taxon>
        <taxon>Kitasatosporales</taxon>
        <taxon>Streptomycetaceae</taxon>
        <taxon>Streptomyces</taxon>
    </lineage>
</organism>
<name>A0A646SKY8_9ACTN</name>
<evidence type="ECO:0000313" key="2">
    <source>
        <dbReference type="EMBL" id="QDX19149.1"/>
    </source>
</evidence>